<keyword evidence="4 8" id="KW-1003">Cell membrane</keyword>
<reference evidence="9" key="1">
    <citation type="submission" date="2020-10" db="EMBL/GenBank/DDBJ databases">
        <authorList>
            <person name="Gilroy R."/>
        </authorList>
    </citation>
    <scope>NUCLEOTIDE SEQUENCE</scope>
    <source>
        <strain evidence="9">ChiHecec2B26-709</strain>
    </source>
</reference>
<feature type="transmembrane region" description="Helical" evidence="8">
    <location>
        <begin position="46"/>
        <end position="63"/>
    </location>
</feature>
<dbReference type="Pfam" id="PF01925">
    <property type="entry name" value="TauE"/>
    <property type="match status" value="1"/>
</dbReference>
<dbReference type="Proteomes" id="UP000886881">
    <property type="component" value="Unassembled WGS sequence"/>
</dbReference>
<dbReference type="AlphaFoldDB" id="A0A9D1GND5"/>
<protein>
    <recommendedName>
        <fullName evidence="8">Probable membrane transporter protein</fullName>
    </recommendedName>
</protein>
<evidence type="ECO:0000256" key="7">
    <source>
        <dbReference type="ARBA" id="ARBA00023136"/>
    </source>
</evidence>
<comment type="similarity">
    <text evidence="2 8">Belongs to the 4-toluene sulfonate uptake permease (TSUP) (TC 2.A.102) family.</text>
</comment>
<keyword evidence="5 8" id="KW-0812">Transmembrane</keyword>
<dbReference type="InterPro" id="IPR002781">
    <property type="entry name" value="TM_pro_TauE-like"/>
</dbReference>
<evidence type="ECO:0000256" key="8">
    <source>
        <dbReference type="RuleBase" id="RU363041"/>
    </source>
</evidence>
<accession>A0A9D1GND5</accession>
<keyword evidence="3" id="KW-0813">Transport</keyword>
<dbReference type="GO" id="GO:0005886">
    <property type="term" value="C:plasma membrane"/>
    <property type="evidence" value="ECO:0007669"/>
    <property type="project" value="UniProtKB-SubCell"/>
</dbReference>
<organism evidence="9 10">
    <name type="scientific">Candidatus Cryptobacteroides merdipullorum</name>
    <dbReference type="NCBI Taxonomy" id="2840771"/>
    <lineage>
        <taxon>Bacteria</taxon>
        <taxon>Pseudomonadati</taxon>
        <taxon>Bacteroidota</taxon>
        <taxon>Bacteroidia</taxon>
        <taxon>Bacteroidales</taxon>
        <taxon>Candidatus Cryptobacteroides</taxon>
    </lineage>
</organism>
<evidence type="ECO:0000313" key="9">
    <source>
        <dbReference type="EMBL" id="HIT46949.1"/>
    </source>
</evidence>
<feature type="transmembrane region" description="Helical" evidence="8">
    <location>
        <begin position="195"/>
        <end position="213"/>
    </location>
</feature>
<evidence type="ECO:0000313" key="10">
    <source>
        <dbReference type="Proteomes" id="UP000886881"/>
    </source>
</evidence>
<reference evidence="9" key="2">
    <citation type="journal article" date="2021" name="PeerJ">
        <title>Extensive microbial diversity within the chicken gut microbiome revealed by metagenomics and culture.</title>
        <authorList>
            <person name="Gilroy R."/>
            <person name="Ravi A."/>
            <person name="Getino M."/>
            <person name="Pursley I."/>
            <person name="Horton D.L."/>
            <person name="Alikhan N.F."/>
            <person name="Baker D."/>
            <person name="Gharbi K."/>
            <person name="Hall N."/>
            <person name="Watson M."/>
            <person name="Adriaenssens E.M."/>
            <person name="Foster-Nyarko E."/>
            <person name="Jarju S."/>
            <person name="Secka A."/>
            <person name="Antonio M."/>
            <person name="Oren A."/>
            <person name="Chaudhuri R.R."/>
            <person name="La Ragione R."/>
            <person name="Hildebrand F."/>
            <person name="Pallen M.J."/>
        </authorList>
    </citation>
    <scope>NUCLEOTIDE SEQUENCE</scope>
    <source>
        <strain evidence="9">ChiHecec2B26-709</strain>
    </source>
</reference>
<keyword evidence="6 8" id="KW-1133">Transmembrane helix</keyword>
<name>A0A9D1GND5_9BACT</name>
<feature type="transmembrane region" description="Helical" evidence="8">
    <location>
        <begin position="75"/>
        <end position="95"/>
    </location>
</feature>
<keyword evidence="7 8" id="KW-0472">Membrane</keyword>
<evidence type="ECO:0000256" key="4">
    <source>
        <dbReference type="ARBA" id="ARBA00022475"/>
    </source>
</evidence>
<comment type="caution">
    <text evidence="9">The sequence shown here is derived from an EMBL/GenBank/DDBJ whole genome shotgun (WGS) entry which is preliminary data.</text>
</comment>
<dbReference type="PANTHER" id="PTHR30269">
    <property type="entry name" value="TRANSMEMBRANE PROTEIN YFCA"/>
    <property type="match status" value="1"/>
</dbReference>
<feature type="transmembrane region" description="Helical" evidence="8">
    <location>
        <begin position="225"/>
        <end position="242"/>
    </location>
</feature>
<evidence type="ECO:0000256" key="3">
    <source>
        <dbReference type="ARBA" id="ARBA00022448"/>
    </source>
</evidence>
<gene>
    <name evidence="9" type="ORF">IAC35_03715</name>
</gene>
<evidence type="ECO:0000256" key="2">
    <source>
        <dbReference type="ARBA" id="ARBA00009142"/>
    </source>
</evidence>
<proteinExistence type="inferred from homology"/>
<dbReference type="EMBL" id="DVLC01000071">
    <property type="protein sequence ID" value="HIT46949.1"/>
    <property type="molecule type" value="Genomic_DNA"/>
</dbReference>
<sequence length="243" mass="26623">MTTAFTLVLVAVFAALSSFVQRVTGFGFGIVMMTMLPYIMPSYGEATALSGILAACMALIPAVTHRRYVRLGKLLPILLTFLVLSFFSVKVLTVIDGHSLKRWFGVALIVVSIYLFFFSDKVRLKPTMPVQISLGALSGLLGGMFAMQGPPAVVYFMASSESKDEYIAATQWYFVTGNLMMTLFRWQSGFVSHEVLHSALIALPAVALGLWVGAKVYGRLHNDHLRRIVYLFLAVAGVVSVVL</sequence>
<evidence type="ECO:0000256" key="5">
    <source>
        <dbReference type="ARBA" id="ARBA00022692"/>
    </source>
</evidence>
<feature type="transmembrane region" description="Helical" evidence="8">
    <location>
        <begin position="130"/>
        <end position="147"/>
    </location>
</feature>
<comment type="subcellular location">
    <subcellularLocation>
        <location evidence="1 8">Cell membrane</location>
        <topology evidence="1 8">Multi-pass membrane protein</topology>
    </subcellularLocation>
</comment>
<dbReference type="InterPro" id="IPR052017">
    <property type="entry name" value="TSUP"/>
</dbReference>
<dbReference type="PANTHER" id="PTHR30269:SF37">
    <property type="entry name" value="MEMBRANE TRANSPORTER PROTEIN"/>
    <property type="match status" value="1"/>
</dbReference>
<evidence type="ECO:0000256" key="1">
    <source>
        <dbReference type="ARBA" id="ARBA00004651"/>
    </source>
</evidence>
<feature type="transmembrane region" description="Helical" evidence="8">
    <location>
        <begin position="101"/>
        <end position="118"/>
    </location>
</feature>
<evidence type="ECO:0000256" key="6">
    <source>
        <dbReference type="ARBA" id="ARBA00022989"/>
    </source>
</evidence>